<dbReference type="NCBIfam" id="TIGR01252">
    <property type="entry name" value="acetolac_decarb"/>
    <property type="match status" value="1"/>
</dbReference>
<dbReference type="EC" id="4.1.1.5" evidence="4 9"/>
<name>A0ABN4CB61_9CORY</name>
<dbReference type="SUPFAM" id="SSF117856">
    <property type="entry name" value="AF0104/ALDC/Ptd012-like"/>
    <property type="match status" value="1"/>
</dbReference>
<dbReference type="PANTHER" id="PTHR35524:SF1">
    <property type="entry name" value="ALPHA-ACETOLACTATE DECARBOXYLASE"/>
    <property type="match status" value="1"/>
</dbReference>
<evidence type="ECO:0000256" key="4">
    <source>
        <dbReference type="ARBA" id="ARBA00013204"/>
    </source>
</evidence>
<gene>
    <name evidence="10" type="ORF">CCASEI_03650</name>
</gene>
<keyword evidence="7 9" id="KW-0005">Acetoin biosynthesis</keyword>
<sequence>MTALLDGIYDGEMSIGELLEKGDFGIGTFDALDGEMIILDGTCYQLLSDGTAREASTELHTPFAVATKFVPHITYKAPHNMERKALSAFIDEVEPSANYMYAVRITGTFSSVKVRTVTKQEKPYPPMTDAVSDDAEHTFTNVAGTLGGFRTPVFEKGVNVPGCHMHFIDADFSRGGHVLDYVVDTATIELCPGTDLELRLPMTREFSRANLWPEDLDEQLHTTEVKD</sequence>
<comment type="pathway">
    <text evidence="2 9">Polyol metabolism; (R,R)-butane-2,3-diol biosynthesis; (R,R)-butane-2,3-diol from pyruvate: step 2/3.</text>
</comment>
<protein>
    <recommendedName>
        <fullName evidence="5 9">Alpha-acetolactate decarboxylase</fullName>
        <ecNumber evidence="4 9">4.1.1.5</ecNumber>
    </recommendedName>
</protein>
<keyword evidence="11" id="KW-1185">Reference proteome</keyword>
<evidence type="ECO:0000313" key="10">
    <source>
        <dbReference type="EMBL" id="AHI19310.1"/>
    </source>
</evidence>
<reference evidence="11" key="1">
    <citation type="submission" date="2013-02" db="EMBL/GenBank/DDBJ databases">
        <title>The complete genome sequence of Corynebacterium casei LMG S-19264 (=DSM 44701).</title>
        <authorList>
            <person name="Ruckert C."/>
            <person name="Albersmeier A."/>
            <person name="Kalinowski J."/>
        </authorList>
    </citation>
    <scope>NUCLEOTIDE SEQUENCE [LARGE SCALE GENOMIC DNA]</scope>
    <source>
        <strain evidence="11">LMG S-19264</strain>
    </source>
</reference>
<evidence type="ECO:0000256" key="9">
    <source>
        <dbReference type="PIRNR" id="PIRNR001332"/>
    </source>
</evidence>
<evidence type="ECO:0000313" key="11">
    <source>
        <dbReference type="Proteomes" id="UP000019226"/>
    </source>
</evidence>
<keyword evidence="8 9" id="KW-0456">Lyase</keyword>
<dbReference type="Pfam" id="PF03306">
    <property type="entry name" value="AAL_decarboxy"/>
    <property type="match status" value="1"/>
</dbReference>
<dbReference type="InterPro" id="IPR005128">
    <property type="entry name" value="Acetolactate_a_deCO2ase"/>
</dbReference>
<dbReference type="PANTHER" id="PTHR35524">
    <property type="entry name" value="ALPHA-ACETOLACTATE DECARBOXYLASE"/>
    <property type="match status" value="1"/>
</dbReference>
<dbReference type="EMBL" id="CP004350">
    <property type="protein sequence ID" value="AHI19310.1"/>
    <property type="molecule type" value="Genomic_DNA"/>
</dbReference>
<comment type="catalytic activity">
    <reaction evidence="1 9">
        <text>(2S)-2-acetolactate + H(+) = (R)-acetoin + CO2</text>
        <dbReference type="Rhea" id="RHEA:21580"/>
        <dbReference type="ChEBI" id="CHEBI:15378"/>
        <dbReference type="ChEBI" id="CHEBI:15686"/>
        <dbReference type="ChEBI" id="CHEBI:16526"/>
        <dbReference type="ChEBI" id="CHEBI:58476"/>
        <dbReference type="EC" id="4.1.1.5"/>
    </reaction>
</comment>
<dbReference type="CDD" id="cd17299">
    <property type="entry name" value="acetolactate_decarboxylase"/>
    <property type="match status" value="1"/>
</dbReference>
<evidence type="ECO:0000256" key="5">
    <source>
        <dbReference type="ARBA" id="ARBA00020164"/>
    </source>
</evidence>
<keyword evidence="6 9" id="KW-0210">Decarboxylase</keyword>
<evidence type="ECO:0000256" key="3">
    <source>
        <dbReference type="ARBA" id="ARBA00007106"/>
    </source>
</evidence>
<dbReference type="PIRSF" id="PIRSF001332">
    <property type="entry name" value="Acetolac_decarb"/>
    <property type="match status" value="1"/>
</dbReference>
<dbReference type="Gene3D" id="3.30.1330.80">
    <property type="entry name" value="Hypothetical protein, similar to alpha- acetolactate decarboxylase, domain 2"/>
    <property type="match status" value="2"/>
</dbReference>
<organism evidence="10 11">
    <name type="scientific">Corynebacterium casei LMG S-19264</name>
    <dbReference type="NCBI Taxonomy" id="1285583"/>
    <lineage>
        <taxon>Bacteria</taxon>
        <taxon>Bacillati</taxon>
        <taxon>Actinomycetota</taxon>
        <taxon>Actinomycetes</taxon>
        <taxon>Mycobacteriales</taxon>
        <taxon>Corynebacteriaceae</taxon>
        <taxon>Corynebacterium</taxon>
    </lineage>
</organism>
<evidence type="ECO:0000256" key="1">
    <source>
        <dbReference type="ARBA" id="ARBA00001784"/>
    </source>
</evidence>
<evidence type="ECO:0000256" key="8">
    <source>
        <dbReference type="ARBA" id="ARBA00023239"/>
    </source>
</evidence>
<accession>A0ABN4CB61</accession>
<proteinExistence type="inferred from homology"/>
<evidence type="ECO:0000256" key="6">
    <source>
        <dbReference type="ARBA" id="ARBA00022793"/>
    </source>
</evidence>
<evidence type="ECO:0000256" key="2">
    <source>
        <dbReference type="ARBA" id="ARBA00005170"/>
    </source>
</evidence>
<dbReference type="Proteomes" id="UP000019226">
    <property type="component" value="Chromosome"/>
</dbReference>
<comment type="similarity">
    <text evidence="3 9">Belongs to the alpha-acetolactate decarboxylase family.</text>
</comment>
<evidence type="ECO:0000256" key="7">
    <source>
        <dbReference type="ARBA" id="ARBA00023061"/>
    </source>
</evidence>